<keyword evidence="3" id="KW-1185">Reference proteome</keyword>
<feature type="transmembrane region" description="Helical" evidence="1">
    <location>
        <begin position="95"/>
        <end position="115"/>
    </location>
</feature>
<dbReference type="RefSeq" id="WP_273847845.1">
    <property type="nucleotide sequence ID" value="NZ_JAQQWT010000037.1"/>
</dbReference>
<organism evidence="2 3">
    <name type="scientific">Halalkalibacter alkalisediminis</name>
    <dbReference type="NCBI Taxonomy" id="935616"/>
    <lineage>
        <taxon>Bacteria</taxon>
        <taxon>Bacillati</taxon>
        <taxon>Bacillota</taxon>
        <taxon>Bacilli</taxon>
        <taxon>Bacillales</taxon>
        <taxon>Bacillaceae</taxon>
        <taxon>Halalkalibacter</taxon>
    </lineage>
</organism>
<feature type="transmembrane region" description="Helical" evidence="1">
    <location>
        <begin position="31"/>
        <end position="48"/>
    </location>
</feature>
<sequence>MGFAFFFFLSYLIVSMFIVMRKKLNIVENTFVFLLILFVNINVSWIIFEELDLLTVTEDAMKYVGFLLNRSMILPMIIVVYLNLVNRSLKMFKKVLITIISISTVIIFSGISILFDLITYVNWNFIYDAIYFGALHLLAFYAQKLFRKFTFHEVNYS</sequence>
<evidence type="ECO:0000256" key="1">
    <source>
        <dbReference type="SAM" id="Phobius"/>
    </source>
</evidence>
<accession>A0ABV6NLA3</accession>
<reference evidence="2 3" key="1">
    <citation type="submission" date="2024-09" db="EMBL/GenBank/DDBJ databases">
        <authorList>
            <person name="Sun Q."/>
            <person name="Mori K."/>
        </authorList>
    </citation>
    <scope>NUCLEOTIDE SEQUENCE [LARGE SCALE GENOMIC DNA]</scope>
    <source>
        <strain evidence="2 3">NCAIM B.02301</strain>
    </source>
</reference>
<evidence type="ECO:0000313" key="3">
    <source>
        <dbReference type="Proteomes" id="UP001589833"/>
    </source>
</evidence>
<evidence type="ECO:0008006" key="4">
    <source>
        <dbReference type="Google" id="ProtNLM"/>
    </source>
</evidence>
<protein>
    <recommendedName>
        <fullName evidence="4">Histidine kinase N-terminal 7TM region domain-containing protein</fullName>
    </recommendedName>
</protein>
<keyword evidence="1" id="KW-0812">Transmembrane</keyword>
<feature type="transmembrane region" description="Helical" evidence="1">
    <location>
        <begin position="6"/>
        <end position="24"/>
    </location>
</feature>
<dbReference type="Proteomes" id="UP001589833">
    <property type="component" value="Unassembled WGS sequence"/>
</dbReference>
<proteinExistence type="predicted"/>
<name>A0ABV6NLA3_9BACI</name>
<keyword evidence="1" id="KW-0472">Membrane</keyword>
<evidence type="ECO:0000313" key="2">
    <source>
        <dbReference type="EMBL" id="MFC0560883.1"/>
    </source>
</evidence>
<gene>
    <name evidence="2" type="ORF">ACFFH4_18170</name>
</gene>
<comment type="caution">
    <text evidence="2">The sequence shown here is derived from an EMBL/GenBank/DDBJ whole genome shotgun (WGS) entry which is preliminary data.</text>
</comment>
<keyword evidence="1" id="KW-1133">Transmembrane helix</keyword>
<feature type="transmembrane region" description="Helical" evidence="1">
    <location>
        <begin position="121"/>
        <end position="142"/>
    </location>
</feature>
<feature type="transmembrane region" description="Helical" evidence="1">
    <location>
        <begin position="60"/>
        <end position="83"/>
    </location>
</feature>
<dbReference type="EMBL" id="JBHLTR010000046">
    <property type="protein sequence ID" value="MFC0560883.1"/>
    <property type="molecule type" value="Genomic_DNA"/>
</dbReference>